<dbReference type="PANTHER" id="PTHR39218:SF1">
    <property type="entry name" value="OXIDOREDUCTASE 14 KDA SUBUNIT, PUTATIVE (AFU_ORTHOLOGUE AFUA_1G12110)-RELATED"/>
    <property type="match status" value="1"/>
</dbReference>
<dbReference type="PANTHER" id="PTHR39218">
    <property type="entry name" value="OXIDOREDUCTASE 14 KDA SUBUNIT, PUTATIVE (AFU_ORTHOLOGUE AFUA_1G12110)-RELATED"/>
    <property type="match status" value="1"/>
</dbReference>
<sequence>MSMLANIVGFSLFGLAARFGQLGIQKRNLFENMAGHAISMGVFGYAGYWAWRWDIKSAELIAQKKIELAERQKERVAKAEAIAERLLKEADS</sequence>
<keyword evidence="2" id="KW-1185">Reference proteome</keyword>
<dbReference type="Proteomes" id="UP001465976">
    <property type="component" value="Unassembled WGS sequence"/>
</dbReference>
<accession>A0ABR3FD38</accession>
<gene>
    <name evidence="1" type="ORF">V5O48_008740</name>
</gene>
<comment type="caution">
    <text evidence="1">The sequence shown here is derived from an EMBL/GenBank/DDBJ whole genome shotgun (WGS) entry which is preliminary data.</text>
</comment>
<evidence type="ECO:0000313" key="1">
    <source>
        <dbReference type="EMBL" id="KAL0573220.1"/>
    </source>
</evidence>
<organism evidence="1 2">
    <name type="scientific">Marasmius crinis-equi</name>
    <dbReference type="NCBI Taxonomy" id="585013"/>
    <lineage>
        <taxon>Eukaryota</taxon>
        <taxon>Fungi</taxon>
        <taxon>Dikarya</taxon>
        <taxon>Basidiomycota</taxon>
        <taxon>Agaricomycotina</taxon>
        <taxon>Agaricomycetes</taxon>
        <taxon>Agaricomycetidae</taxon>
        <taxon>Agaricales</taxon>
        <taxon>Marasmiineae</taxon>
        <taxon>Marasmiaceae</taxon>
        <taxon>Marasmius</taxon>
    </lineage>
</organism>
<protein>
    <submittedName>
        <fullName evidence="1">Uncharacterized protein</fullName>
    </submittedName>
</protein>
<evidence type="ECO:0000313" key="2">
    <source>
        <dbReference type="Proteomes" id="UP001465976"/>
    </source>
</evidence>
<reference evidence="1 2" key="1">
    <citation type="submission" date="2024-02" db="EMBL/GenBank/DDBJ databases">
        <title>A draft genome for the cacao thread blight pathogen Marasmius crinis-equi.</title>
        <authorList>
            <person name="Cohen S.P."/>
            <person name="Baruah I.K."/>
            <person name="Amoako-Attah I."/>
            <person name="Bukari Y."/>
            <person name="Meinhardt L.W."/>
            <person name="Bailey B.A."/>
        </authorList>
    </citation>
    <scope>NUCLEOTIDE SEQUENCE [LARGE SCALE GENOMIC DNA]</scope>
    <source>
        <strain evidence="1 2">GH-76</strain>
    </source>
</reference>
<proteinExistence type="predicted"/>
<dbReference type="EMBL" id="JBAHYK010000528">
    <property type="protein sequence ID" value="KAL0573220.1"/>
    <property type="molecule type" value="Genomic_DNA"/>
</dbReference>
<name>A0ABR3FD38_9AGAR</name>